<evidence type="ECO:0000256" key="1">
    <source>
        <dbReference type="SAM" id="Phobius"/>
    </source>
</evidence>
<protein>
    <submittedName>
        <fullName evidence="2">Uncharacterized protein</fullName>
    </submittedName>
</protein>
<keyword evidence="1" id="KW-1133">Transmembrane helix</keyword>
<keyword evidence="3" id="KW-1185">Reference proteome</keyword>
<accession>A0A179T0G8</accession>
<dbReference type="AlphaFoldDB" id="A0A179T0G8"/>
<gene>
    <name evidence="2" type="ORF">A6K24_03410</name>
</gene>
<feature type="transmembrane region" description="Helical" evidence="1">
    <location>
        <begin position="61"/>
        <end position="81"/>
    </location>
</feature>
<comment type="caution">
    <text evidence="2">The sequence shown here is derived from an EMBL/GenBank/DDBJ whole genome shotgun (WGS) entry which is preliminary data.</text>
</comment>
<feature type="transmembrane region" description="Helical" evidence="1">
    <location>
        <begin position="87"/>
        <end position="113"/>
    </location>
</feature>
<proteinExistence type="predicted"/>
<evidence type="ECO:0000313" key="2">
    <source>
        <dbReference type="EMBL" id="OAS86569.1"/>
    </source>
</evidence>
<dbReference type="RefSeq" id="WP_066330623.1">
    <property type="nucleotide sequence ID" value="NZ_LWSG01000012.1"/>
</dbReference>
<organism evidence="2 3">
    <name type="scientific">Metabacillus litoralis</name>
    <dbReference type="NCBI Taxonomy" id="152268"/>
    <lineage>
        <taxon>Bacteria</taxon>
        <taxon>Bacillati</taxon>
        <taxon>Bacillota</taxon>
        <taxon>Bacilli</taxon>
        <taxon>Bacillales</taxon>
        <taxon>Bacillaceae</taxon>
        <taxon>Metabacillus</taxon>
    </lineage>
</organism>
<dbReference type="Proteomes" id="UP000078534">
    <property type="component" value="Unassembled WGS sequence"/>
</dbReference>
<reference evidence="3" key="1">
    <citation type="submission" date="2016-04" db="EMBL/GenBank/DDBJ databases">
        <authorList>
            <person name="Lyu Z."/>
            <person name="Lyu W."/>
        </authorList>
    </citation>
    <scope>NUCLEOTIDE SEQUENCE [LARGE SCALE GENOMIC DNA]</scope>
    <source>
        <strain evidence="3">C44</strain>
    </source>
</reference>
<keyword evidence="1" id="KW-0472">Membrane</keyword>
<name>A0A179T0G8_9BACI</name>
<dbReference type="EMBL" id="LWSG01000012">
    <property type="protein sequence ID" value="OAS86569.1"/>
    <property type="molecule type" value="Genomic_DNA"/>
</dbReference>
<dbReference type="OrthoDB" id="2734115at2"/>
<sequence length="143" mass="16761">MFTSRGDAHKLYLKLKDTYERNQSLDKLRELTEIEEIQSFYNSLRSSTLEKIYYRVLKEKNGMGIIPVFVSAGPWLLFLFSKKLQEFLFANGSVLFFVFITIYLLILTISVILHFREKAWAEVHAKIIKDILTYRPSKSNPTS</sequence>
<evidence type="ECO:0000313" key="3">
    <source>
        <dbReference type="Proteomes" id="UP000078534"/>
    </source>
</evidence>
<keyword evidence="1" id="KW-0812">Transmembrane</keyword>